<evidence type="ECO:0000313" key="1">
    <source>
        <dbReference type="EMBL" id="MBB5620001.1"/>
    </source>
</evidence>
<dbReference type="AlphaFoldDB" id="A0A7W9DID3"/>
<gene>
    <name evidence="1" type="ORF">HDE69_001039</name>
</gene>
<sequence length="66" mass="8030">MERLSLRGKPFFCFKGFVEGDGIRLKRYFVWWLVRRNREKKKKKERLDDCIDWIADITGLIFSGFL</sequence>
<organism evidence="1 2">
    <name type="scientific">Pedobacter cryoconitis</name>
    <dbReference type="NCBI Taxonomy" id="188932"/>
    <lineage>
        <taxon>Bacteria</taxon>
        <taxon>Pseudomonadati</taxon>
        <taxon>Bacteroidota</taxon>
        <taxon>Sphingobacteriia</taxon>
        <taxon>Sphingobacteriales</taxon>
        <taxon>Sphingobacteriaceae</taxon>
        <taxon>Pedobacter</taxon>
    </lineage>
</organism>
<proteinExistence type="predicted"/>
<dbReference type="Proteomes" id="UP000537718">
    <property type="component" value="Unassembled WGS sequence"/>
</dbReference>
<accession>A0A7W9DID3</accession>
<name>A0A7W9DID3_9SPHI</name>
<comment type="caution">
    <text evidence="1">The sequence shown here is derived from an EMBL/GenBank/DDBJ whole genome shotgun (WGS) entry which is preliminary data.</text>
</comment>
<protein>
    <submittedName>
        <fullName evidence="1">Uncharacterized protein</fullName>
    </submittedName>
</protein>
<evidence type="ECO:0000313" key="2">
    <source>
        <dbReference type="Proteomes" id="UP000537718"/>
    </source>
</evidence>
<reference evidence="1 2" key="1">
    <citation type="submission" date="2020-08" db="EMBL/GenBank/DDBJ databases">
        <title>Genomic Encyclopedia of Type Strains, Phase IV (KMG-V): Genome sequencing to study the core and pangenomes of soil and plant-associated prokaryotes.</title>
        <authorList>
            <person name="Whitman W."/>
        </authorList>
    </citation>
    <scope>NUCLEOTIDE SEQUENCE [LARGE SCALE GENOMIC DNA]</scope>
    <source>
        <strain evidence="1 2">MP7CTX6</strain>
    </source>
</reference>
<dbReference type="EMBL" id="JACHCF010000002">
    <property type="protein sequence ID" value="MBB5620001.1"/>
    <property type="molecule type" value="Genomic_DNA"/>
</dbReference>